<evidence type="ECO:0000313" key="1">
    <source>
        <dbReference type="EMBL" id="KFB52714.1"/>
    </source>
</evidence>
<gene>
    <name evidence="1" type="ORF">ZHAS_00020972</name>
</gene>
<evidence type="ECO:0000313" key="3">
    <source>
        <dbReference type="Proteomes" id="UP000030765"/>
    </source>
</evidence>
<dbReference type="EnsemblMetazoa" id="ASIC020972-RA">
    <property type="protein sequence ID" value="ASIC020972-PA"/>
    <property type="gene ID" value="ASIC020972"/>
</dbReference>
<dbReference type="EMBL" id="KE525403">
    <property type="protein sequence ID" value="KFB52714.1"/>
    <property type="molecule type" value="Genomic_DNA"/>
</dbReference>
<dbReference type="Proteomes" id="UP000030765">
    <property type="component" value="Unassembled WGS sequence"/>
</dbReference>
<evidence type="ECO:0000313" key="2">
    <source>
        <dbReference type="EnsemblMetazoa" id="ASIC020972-PA"/>
    </source>
</evidence>
<keyword evidence="1" id="KW-0808">Transferase</keyword>
<proteinExistence type="predicted"/>
<dbReference type="AlphaFoldDB" id="A0A084WR70"/>
<keyword evidence="3" id="KW-1185">Reference proteome</keyword>
<sequence length="62" mass="7005">MVLRTLTVGPPGGCCKIVVDDHSHRSLAISSAALDEEFRAARSPMFVETRDQSRDWLRFSER</sequence>
<name>A0A084WR70_ANOSI</name>
<organism evidence="1">
    <name type="scientific">Anopheles sinensis</name>
    <name type="common">Mosquito</name>
    <dbReference type="NCBI Taxonomy" id="74873"/>
    <lineage>
        <taxon>Eukaryota</taxon>
        <taxon>Metazoa</taxon>
        <taxon>Ecdysozoa</taxon>
        <taxon>Arthropoda</taxon>
        <taxon>Hexapoda</taxon>
        <taxon>Insecta</taxon>
        <taxon>Pterygota</taxon>
        <taxon>Neoptera</taxon>
        <taxon>Endopterygota</taxon>
        <taxon>Diptera</taxon>
        <taxon>Nematocera</taxon>
        <taxon>Culicoidea</taxon>
        <taxon>Culicidae</taxon>
        <taxon>Anophelinae</taxon>
        <taxon>Anopheles</taxon>
    </lineage>
</organism>
<dbReference type="VEuPathDB" id="VectorBase:ASIC020972"/>
<protein>
    <submittedName>
        <fullName evidence="1 2">Group 1 glycosyl transferase</fullName>
    </submittedName>
</protein>
<reference evidence="1 3" key="1">
    <citation type="journal article" date="2014" name="BMC Genomics">
        <title>Genome sequence of Anopheles sinensis provides insight into genetics basis of mosquito competence for malaria parasites.</title>
        <authorList>
            <person name="Zhou D."/>
            <person name="Zhang D."/>
            <person name="Ding G."/>
            <person name="Shi L."/>
            <person name="Hou Q."/>
            <person name="Ye Y."/>
            <person name="Xu Y."/>
            <person name="Zhou H."/>
            <person name="Xiong C."/>
            <person name="Li S."/>
            <person name="Yu J."/>
            <person name="Hong S."/>
            <person name="Yu X."/>
            <person name="Zou P."/>
            <person name="Chen C."/>
            <person name="Chang X."/>
            <person name="Wang W."/>
            <person name="Lv Y."/>
            <person name="Sun Y."/>
            <person name="Ma L."/>
            <person name="Shen B."/>
            <person name="Zhu C."/>
        </authorList>
    </citation>
    <scope>NUCLEOTIDE SEQUENCE [LARGE SCALE GENOMIC DNA]</scope>
</reference>
<dbReference type="EMBL" id="ATLV01025951">
    <property type="status" value="NOT_ANNOTATED_CDS"/>
    <property type="molecule type" value="Genomic_DNA"/>
</dbReference>
<reference evidence="2" key="2">
    <citation type="submission" date="2020-05" db="UniProtKB">
        <authorList>
            <consortium name="EnsemblMetazoa"/>
        </authorList>
    </citation>
    <scope>IDENTIFICATION</scope>
</reference>
<dbReference type="GO" id="GO:0016740">
    <property type="term" value="F:transferase activity"/>
    <property type="evidence" value="ECO:0007669"/>
    <property type="project" value="UniProtKB-KW"/>
</dbReference>
<accession>A0A084WR70</accession>